<organism evidence="1">
    <name type="scientific">marine sediment metagenome</name>
    <dbReference type="NCBI Taxonomy" id="412755"/>
    <lineage>
        <taxon>unclassified sequences</taxon>
        <taxon>metagenomes</taxon>
        <taxon>ecological metagenomes</taxon>
    </lineage>
</organism>
<feature type="non-terminal residue" evidence="1">
    <location>
        <position position="1"/>
    </location>
</feature>
<dbReference type="EMBL" id="BARV01003337">
    <property type="protein sequence ID" value="GAI05606.1"/>
    <property type="molecule type" value="Genomic_DNA"/>
</dbReference>
<reference evidence="1" key="1">
    <citation type="journal article" date="2014" name="Front. Microbiol.">
        <title>High frequency of phylogenetically diverse reductive dehalogenase-homologous genes in deep subseafloor sedimentary metagenomes.</title>
        <authorList>
            <person name="Kawai M."/>
            <person name="Futagami T."/>
            <person name="Toyoda A."/>
            <person name="Takaki Y."/>
            <person name="Nishi S."/>
            <person name="Hori S."/>
            <person name="Arai W."/>
            <person name="Tsubouchi T."/>
            <person name="Morono Y."/>
            <person name="Uchiyama I."/>
            <person name="Ito T."/>
            <person name="Fujiyama A."/>
            <person name="Inagaki F."/>
            <person name="Takami H."/>
        </authorList>
    </citation>
    <scope>NUCLEOTIDE SEQUENCE</scope>
    <source>
        <strain evidence="1">Expedition CK06-06</strain>
    </source>
</reference>
<accession>X1LIF5</accession>
<protein>
    <submittedName>
        <fullName evidence="1">Uncharacterized protein</fullName>
    </submittedName>
</protein>
<name>X1LIF5_9ZZZZ</name>
<evidence type="ECO:0000313" key="1">
    <source>
        <dbReference type="EMBL" id="GAI05606.1"/>
    </source>
</evidence>
<comment type="caution">
    <text evidence="1">The sequence shown here is derived from an EMBL/GenBank/DDBJ whole genome shotgun (WGS) entry which is preliminary data.</text>
</comment>
<dbReference type="AlphaFoldDB" id="X1LIF5"/>
<sequence length="74" mass="7967">YQLLKRISQQAGMSMAEALHKLITKQPEPKSGPAVLPVKVPVPTARSMPVPVATATNGHSSVTFRIKTKGVRYA</sequence>
<gene>
    <name evidence="1" type="ORF">S06H3_08038</name>
</gene>
<proteinExistence type="predicted"/>